<dbReference type="EMBL" id="JAUSRA010000001">
    <property type="protein sequence ID" value="MDP9793794.1"/>
    <property type="molecule type" value="Genomic_DNA"/>
</dbReference>
<reference evidence="1 2" key="1">
    <citation type="submission" date="2023-07" db="EMBL/GenBank/DDBJ databases">
        <title>Sequencing the genomes of 1000 actinobacteria strains.</title>
        <authorList>
            <person name="Klenk H.-P."/>
        </authorList>
    </citation>
    <scope>NUCLEOTIDE SEQUENCE [LARGE SCALE GENOMIC DNA]</scope>
    <source>
        <strain evidence="1 2">DSM 44710</strain>
    </source>
</reference>
<name>A0ABT9MQT5_9ACTN</name>
<dbReference type="Proteomes" id="UP001240984">
    <property type="component" value="Unassembled WGS sequence"/>
</dbReference>
<evidence type="ECO:0000313" key="1">
    <source>
        <dbReference type="EMBL" id="MDP9793794.1"/>
    </source>
</evidence>
<evidence type="ECO:0000313" key="2">
    <source>
        <dbReference type="Proteomes" id="UP001240984"/>
    </source>
</evidence>
<dbReference type="Pfam" id="PF19147">
    <property type="entry name" value="DUF5829"/>
    <property type="match status" value="1"/>
</dbReference>
<dbReference type="InterPro" id="IPR043869">
    <property type="entry name" value="DUF5829"/>
</dbReference>
<keyword evidence="2" id="KW-1185">Reference proteome</keyword>
<organism evidence="1 2">
    <name type="scientific">Catenuloplanes nepalensis</name>
    <dbReference type="NCBI Taxonomy" id="587533"/>
    <lineage>
        <taxon>Bacteria</taxon>
        <taxon>Bacillati</taxon>
        <taxon>Actinomycetota</taxon>
        <taxon>Actinomycetes</taxon>
        <taxon>Micromonosporales</taxon>
        <taxon>Micromonosporaceae</taxon>
        <taxon>Catenuloplanes</taxon>
    </lineage>
</organism>
<dbReference type="RefSeq" id="WP_306828877.1">
    <property type="nucleotide sequence ID" value="NZ_JAUSRA010000001.1"/>
</dbReference>
<proteinExistence type="predicted"/>
<accession>A0ABT9MQT5</accession>
<gene>
    <name evidence="1" type="ORF">J2S43_002306</name>
</gene>
<evidence type="ECO:0008006" key="3">
    <source>
        <dbReference type="Google" id="ProtNLM"/>
    </source>
</evidence>
<sequence>MLTRTETAVAALMDHVVVMLDGTAYRAARDAAFLRDEFARVAVKESESSLAGTYTATAVLGTSTLVELFDVAAPPLPGVTAGLVLSFEVPGSAARAAALLTGAGVPFSYELVRRAVPGEAGMRPWYHLIRPDLGPGNPFLLMITEVTGDYFRAIGAAEGPGGTLRRRDYLDARLGSPPPAHHLLGDVTEVRVRLHPDRSARLRDALTTLGFTAEGPVLRGPDSVVHLTDGGTGPEGVTTVRVSLRRPADADGTHRFGGTSALTFRAGAHDAEWRFTPPEDREGAA</sequence>
<comment type="caution">
    <text evidence="1">The sequence shown here is derived from an EMBL/GenBank/DDBJ whole genome shotgun (WGS) entry which is preliminary data.</text>
</comment>
<protein>
    <recommendedName>
        <fullName evidence="3">Glyoxalase-like domain-containing protein</fullName>
    </recommendedName>
</protein>